<dbReference type="EMBL" id="CP047418">
    <property type="protein sequence ID" value="QLL78187.1"/>
    <property type="molecule type" value="Genomic_DNA"/>
</dbReference>
<dbReference type="Proteomes" id="UP000510886">
    <property type="component" value="Chromosome"/>
</dbReference>
<dbReference type="Pfam" id="PF19952">
    <property type="entry name" value="DUF6414"/>
    <property type="match status" value="1"/>
</dbReference>
<dbReference type="EMBL" id="CP047418">
    <property type="protein sequence ID" value="QLL77743.1"/>
    <property type="molecule type" value="Genomic_DNA"/>
</dbReference>
<gene>
    <name evidence="1" type="ORF">GTO87_03485</name>
    <name evidence="2" type="ORF">GTO87_05970</name>
</gene>
<name>A0A7H9ELN3_9LACO</name>
<dbReference type="KEGG" id="lsw:GTO87_05970"/>
<dbReference type="AlphaFoldDB" id="A0A7H9ELN3"/>
<evidence type="ECO:0000313" key="3">
    <source>
        <dbReference type="Proteomes" id="UP000510886"/>
    </source>
</evidence>
<protein>
    <submittedName>
        <fullName evidence="2">Uncharacterized protein</fullName>
    </submittedName>
</protein>
<sequence length="298" mass="33438">MGKGARNRELKQKNKFNVKDMIYVDEITLNSVLAQLDNGLLSAIELTTQTISGIDSSKGKTEKTNGELSANGLFAKGSLTGEKGHNSLLTDIERNMSQKVMKTVYNDHAINILEKKLRNIDKIKHISSSNEGDFIKVSSKFELFNPESLEKIISLLTSNEPLFEKMFGIDSEAENIKLGLKLVSHLDENFINGTFINLTEKNTMVITNKESYRINDAQLQTIQLRKSKITVLGIVESIVSSDMLGFDMDKSLDSMDDRGIMSFFTQNFSNKFNLFILENLGLVKAGTKFIKPIAIYFE</sequence>
<proteinExistence type="predicted"/>
<evidence type="ECO:0000313" key="2">
    <source>
        <dbReference type="EMBL" id="QLL78187.1"/>
    </source>
</evidence>
<dbReference type="InterPro" id="IPR045633">
    <property type="entry name" value="DUF6414"/>
</dbReference>
<evidence type="ECO:0000313" key="1">
    <source>
        <dbReference type="EMBL" id="QLL77743.1"/>
    </source>
</evidence>
<reference evidence="2 3" key="1">
    <citation type="submission" date="2020-01" db="EMBL/GenBank/DDBJ databases">
        <title>Complete and circular genome sequences of six lactobacillus isolates from horses.</title>
        <authorList>
            <person name="Hassan H.M."/>
        </authorList>
    </citation>
    <scope>NUCLEOTIDE SEQUENCE [LARGE SCALE GENOMIC DNA]</scope>
    <source>
        <strain evidence="2 3">1A</strain>
    </source>
</reference>
<dbReference type="RefSeq" id="WP_180848481.1">
    <property type="nucleotide sequence ID" value="NZ_CP047418.1"/>
</dbReference>
<dbReference type="KEGG" id="lsw:GTO87_03485"/>
<organism evidence="2 3">
    <name type="scientific">Ligilactobacillus saerimneri</name>
    <dbReference type="NCBI Taxonomy" id="228229"/>
    <lineage>
        <taxon>Bacteria</taxon>
        <taxon>Bacillati</taxon>
        <taxon>Bacillota</taxon>
        <taxon>Bacilli</taxon>
        <taxon>Lactobacillales</taxon>
        <taxon>Lactobacillaceae</taxon>
        <taxon>Ligilactobacillus</taxon>
    </lineage>
</organism>
<accession>A0A7H9ELN3</accession>